<organism evidence="3">
    <name type="scientific">Clastoptera arizonana</name>
    <name type="common">Arizona spittle bug</name>
    <dbReference type="NCBI Taxonomy" id="38151"/>
    <lineage>
        <taxon>Eukaryota</taxon>
        <taxon>Metazoa</taxon>
        <taxon>Ecdysozoa</taxon>
        <taxon>Arthropoda</taxon>
        <taxon>Hexapoda</taxon>
        <taxon>Insecta</taxon>
        <taxon>Pterygota</taxon>
        <taxon>Neoptera</taxon>
        <taxon>Paraneoptera</taxon>
        <taxon>Hemiptera</taxon>
        <taxon>Auchenorrhyncha</taxon>
        <taxon>Cercopoidea</taxon>
        <taxon>Clastopteridae</taxon>
        <taxon>Clastoptera</taxon>
    </lineage>
</organism>
<dbReference type="EMBL" id="GEDC01012417">
    <property type="protein sequence ID" value="JAS24881.1"/>
    <property type="molecule type" value="Transcribed_RNA"/>
</dbReference>
<evidence type="ECO:0000313" key="3">
    <source>
        <dbReference type="EMBL" id="JAS24881.1"/>
    </source>
</evidence>
<dbReference type="PROSITE" id="PS51257">
    <property type="entry name" value="PROKAR_LIPOPROTEIN"/>
    <property type="match status" value="1"/>
</dbReference>
<accession>A0A1B6DGQ9</accession>
<dbReference type="AlphaFoldDB" id="A0A1B6DGQ9"/>
<keyword evidence="2" id="KW-0812">Transmembrane</keyword>
<comment type="similarity">
    <text evidence="1">Belongs to the DIPK family.</text>
</comment>
<dbReference type="InterPro" id="IPR020519">
    <property type="entry name" value="DIPK2A/B"/>
</dbReference>
<proteinExistence type="inferred from homology"/>
<dbReference type="PANTHER" id="PTHR32073:SF7">
    <property type="entry name" value="GH11358P"/>
    <property type="match status" value="1"/>
</dbReference>
<evidence type="ECO:0000256" key="2">
    <source>
        <dbReference type="SAM" id="Phobius"/>
    </source>
</evidence>
<keyword evidence="2" id="KW-0472">Membrane</keyword>
<evidence type="ECO:0000256" key="1">
    <source>
        <dbReference type="ARBA" id="ARBA00006338"/>
    </source>
</evidence>
<sequence>MQRLKLFSVIIIFLSILISCLFKLSQNLNNLTYTEYCPFCCGTSLCEVINNGEIQFDDAYFFQNTINRLFSNKLTLFGVWGNKSVVIKTFKLPQQQVVTSNKRLKCKFDNIKSAIQNIKNILNERVLLKYYNFRKIWLCPNADNVDFLISVNSENNTVYSNDSEVLNDYIHFWTLLQFNAEPIIQKVCFLFKINSILFWSL</sequence>
<keyword evidence="2" id="KW-1133">Transmembrane helix</keyword>
<evidence type="ECO:0008006" key="4">
    <source>
        <dbReference type="Google" id="ProtNLM"/>
    </source>
</evidence>
<reference evidence="3" key="1">
    <citation type="submission" date="2015-12" db="EMBL/GenBank/DDBJ databases">
        <title>De novo transcriptome assembly of four potential Pierce s Disease insect vectors from Arizona vineyards.</title>
        <authorList>
            <person name="Tassone E.E."/>
        </authorList>
    </citation>
    <scope>NUCLEOTIDE SEQUENCE</scope>
</reference>
<name>A0A1B6DGQ9_9HEMI</name>
<gene>
    <name evidence="3" type="ORF">g.18303</name>
</gene>
<protein>
    <recommendedName>
        <fullName evidence="4">Transmembrane protein</fullName>
    </recommendedName>
</protein>
<feature type="transmembrane region" description="Helical" evidence="2">
    <location>
        <begin position="6"/>
        <end position="24"/>
    </location>
</feature>
<dbReference type="PANTHER" id="PTHR32073">
    <property type="entry name" value="GH11358P"/>
    <property type="match status" value="1"/>
</dbReference>